<reference evidence="1 2" key="1">
    <citation type="submission" date="2016-02" db="EMBL/GenBank/DDBJ databases">
        <authorList>
            <consortium name="Pathogen Informatics"/>
        </authorList>
    </citation>
    <scope>NUCLEOTIDE SEQUENCE [LARGE SCALE GENOMIC DNA]</scope>
    <source>
        <strain evidence="1 2">LSS99</strain>
    </source>
</reference>
<dbReference type="Proteomes" id="UP000073388">
    <property type="component" value="Unassembled WGS sequence"/>
</dbReference>
<organism evidence="1 2">
    <name type="scientific">Streptococcus suis</name>
    <dbReference type="NCBI Taxonomy" id="1307"/>
    <lineage>
        <taxon>Bacteria</taxon>
        <taxon>Bacillati</taxon>
        <taxon>Bacillota</taxon>
        <taxon>Bacilli</taxon>
        <taxon>Lactobacillales</taxon>
        <taxon>Streptococcaceae</taxon>
        <taxon>Streptococcus</taxon>
    </lineage>
</organism>
<dbReference type="RefSeq" id="WP_044755402.1">
    <property type="nucleotide sequence ID" value="NZ_CEJM01000132.1"/>
</dbReference>
<gene>
    <name evidence="1" type="ORF">ERS132461_01390</name>
</gene>
<sequence>MKDTVILINSCDAYSDVWEPFFKILEKTWPEISNYRIILNTETKQYQNQYFDVKVMNVLPGKTPSIPWGERLLDVLGRLEEKYVIFLLEDFFFEEKVNHTLIEKYLTYLKNNQDIATLSLTSPMDSKELESYQKTSLYEEFAERGQKAYYKLNAGPGIWRKSALVEFTRATDNPWEWEFFGSMRTWFSNSKFYGLKQETEPVFKYDIEHGGAVHRGKWVGYKLDEIIEKYNLTIDFSKRPIEYDWMADEPKSVPILLRLPSILKNRSKAFITICGSFLKYRLMRSR</sequence>
<protein>
    <recommendedName>
        <fullName evidence="3">Glycosyltransferase</fullName>
    </recommendedName>
</protein>
<name>A0A0Z8MRS3_STRSU</name>
<proteinExistence type="predicted"/>
<dbReference type="EMBL" id="FIIX01000029">
    <property type="protein sequence ID" value="CYW13904.1"/>
    <property type="molecule type" value="Genomic_DNA"/>
</dbReference>
<evidence type="ECO:0008006" key="3">
    <source>
        <dbReference type="Google" id="ProtNLM"/>
    </source>
</evidence>
<dbReference type="AlphaFoldDB" id="A0A0Z8MRS3"/>
<evidence type="ECO:0000313" key="2">
    <source>
        <dbReference type="Proteomes" id="UP000073388"/>
    </source>
</evidence>
<accession>A0A0Z8MRS3</accession>
<evidence type="ECO:0000313" key="1">
    <source>
        <dbReference type="EMBL" id="CYW13904.1"/>
    </source>
</evidence>